<keyword evidence="5" id="KW-0963">Cytoplasm</keyword>
<evidence type="ECO:0000256" key="5">
    <source>
        <dbReference type="HAMAP-Rule" id="MF_00050"/>
    </source>
</evidence>
<dbReference type="Proteomes" id="UP000034922">
    <property type="component" value="Unassembled WGS sequence"/>
</dbReference>
<proteinExistence type="inferred from homology"/>
<dbReference type="FunFam" id="1.10.8.10:FF:000001">
    <property type="entry name" value="Elongation factor Ts"/>
    <property type="match status" value="1"/>
</dbReference>
<evidence type="ECO:0000256" key="2">
    <source>
        <dbReference type="ARBA" id="ARBA00016956"/>
    </source>
</evidence>
<evidence type="ECO:0000313" key="8">
    <source>
        <dbReference type="Proteomes" id="UP000034922"/>
    </source>
</evidence>
<accession>A0A0G1N576</accession>
<dbReference type="PANTHER" id="PTHR11741:SF0">
    <property type="entry name" value="ELONGATION FACTOR TS, MITOCHONDRIAL"/>
    <property type="match status" value="1"/>
</dbReference>
<keyword evidence="4 5" id="KW-0648">Protein biosynthesis</keyword>
<name>A0A0G1N576_9BACT</name>
<protein>
    <recommendedName>
        <fullName evidence="2 5">Elongation factor Ts</fullName>
        <shortName evidence="5">EF-Ts</shortName>
    </recommendedName>
</protein>
<keyword evidence="3 5" id="KW-0251">Elongation factor</keyword>
<dbReference type="PANTHER" id="PTHR11741">
    <property type="entry name" value="ELONGATION FACTOR TS"/>
    <property type="match status" value="1"/>
</dbReference>
<dbReference type="EMBL" id="LCLM01000054">
    <property type="protein sequence ID" value="KKU15766.1"/>
    <property type="molecule type" value="Genomic_DNA"/>
</dbReference>
<dbReference type="AlphaFoldDB" id="A0A0G1N576"/>
<dbReference type="HAMAP" id="MF_00050">
    <property type="entry name" value="EF_Ts"/>
    <property type="match status" value="1"/>
</dbReference>
<dbReference type="SUPFAM" id="SSF46934">
    <property type="entry name" value="UBA-like"/>
    <property type="match status" value="1"/>
</dbReference>
<comment type="similarity">
    <text evidence="1 5">Belongs to the EF-Ts family.</text>
</comment>
<dbReference type="InterPro" id="IPR036402">
    <property type="entry name" value="EF-Ts_dimer_sf"/>
</dbReference>
<comment type="subcellular location">
    <subcellularLocation>
        <location evidence="5">Cytoplasm</location>
    </subcellularLocation>
</comment>
<feature type="domain" description="Translation elongation factor EFTs/EF1B dimerisation" evidence="6">
    <location>
        <begin position="73"/>
        <end position="150"/>
    </location>
</feature>
<reference evidence="7 8" key="1">
    <citation type="journal article" date="2015" name="Nature">
        <title>rRNA introns, odd ribosomes, and small enigmatic genomes across a large radiation of phyla.</title>
        <authorList>
            <person name="Brown C.T."/>
            <person name="Hug L.A."/>
            <person name="Thomas B.C."/>
            <person name="Sharon I."/>
            <person name="Castelle C.J."/>
            <person name="Singh A."/>
            <person name="Wilkins M.J."/>
            <person name="Williams K.H."/>
            <person name="Banfield J.F."/>
        </authorList>
    </citation>
    <scope>NUCLEOTIDE SEQUENCE [LARGE SCALE GENOMIC DNA]</scope>
</reference>
<evidence type="ECO:0000256" key="4">
    <source>
        <dbReference type="ARBA" id="ARBA00022917"/>
    </source>
</evidence>
<dbReference type="InterPro" id="IPR009060">
    <property type="entry name" value="UBA-like_sf"/>
</dbReference>
<feature type="region of interest" description="Involved in Mg(2+) ion dislocation from EF-Tu" evidence="5">
    <location>
        <begin position="81"/>
        <end position="84"/>
    </location>
</feature>
<dbReference type="PATRIC" id="fig|1618589.3.peg.737"/>
<dbReference type="GO" id="GO:0003746">
    <property type="term" value="F:translation elongation factor activity"/>
    <property type="evidence" value="ECO:0007669"/>
    <property type="project" value="UniProtKB-UniRule"/>
</dbReference>
<dbReference type="Pfam" id="PF00889">
    <property type="entry name" value="EF_TS"/>
    <property type="match status" value="1"/>
</dbReference>
<dbReference type="InterPro" id="IPR014039">
    <property type="entry name" value="Transl_elong_EFTs/EF1B_dimer"/>
</dbReference>
<sequence>MKISFETIRKLREETGAPVIRVKKVLEEVNGNEKKAFEILQKEGFEKAAKRAERATSQGLVETYTHHSGKIVSVVELLCETDFVARNELFKNLAHNLALQVASLGAKTPKELMEQEFIKDPTKKVEDLVKEVIAKTGENVRVGRIFRVELGEE</sequence>
<organism evidence="7 8">
    <name type="scientific">Candidatus Woesebacteria bacterium GW2011_GWC2_45_9</name>
    <dbReference type="NCBI Taxonomy" id="1618589"/>
    <lineage>
        <taxon>Bacteria</taxon>
        <taxon>Candidatus Woeseibacteriota</taxon>
    </lineage>
</organism>
<dbReference type="STRING" id="1618589.UX25_C0054G0010"/>
<gene>
    <name evidence="5" type="primary">tsf</name>
    <name evidence="7" type="ORF">UX25_C0054G0010</name>
</gene>
<dbReference type="Gene3D" id="3.30.479.20">
    <property type="entry name" value="Elongation factor Ts, dimerisation domain"/>
    <property type="match status" value="1"/>
</dbReference>
<evidence type="ECO:0000259" key="6">
    <source>
        <dbReference type="Pfam" id="PF00889"/>
    </source>
</evidence>
<dbReference type="GO" id="GO:0005737">
    <property type="term" value="C:cytoplasm"/>
    <property type="evidence" value="ECO:0007669"/>
    <property type="project" value="UniProtKB-SubCell"/>
</dbReference>
<dbReference type="InterPro" id="IPR001816">
    <property type="entry name" value="Transl_elong_EFTs/EF1B"/>
</dbReference>
<dbReference type="Gene3D" id="1.10.8.10">
    <property type="entry name" value="DNA helicase RuvA subunit, C-terminal domain"/>
    <property type="match status" value="1"/>
</dbReference>
<evidence type="ECO:0000313" key="7">
    <source>
        <dbReference type="EMBL" id="KKU15766.1"/>
    </source>
</evidence>
<comment type="function">
    <text evidence="5">Associates with the EF-Tu.GDP complex and induces the exchange of GDP to GTP. It remains bound to the aminoacyl-tRNA.EF-Tu.GTP complex up to the GTP hydrolysis stage on the ribosome.</text>
</comment>
<dbReference type="SUPFAM" id="SSF54713">
    <property type="entry name" value="Elongation factor Ts (EF-Ts), dimerisation domain"/>
    <property type="match status" value="1"/>
</dbReference>
<evidence type="ECO:0000256" key="3">
    <source>
        <dbReference type="ARBA" id="ARBA00022768"/>
    </source>
</evidence>
<comment type="caution">
    <text evidence="7">The sequence shown here is derived from an EMBL/GenBank/DDBJ whole genome shotgun (WGS) entry which is preliminary data.</text>
</comment>
<evidence type="ECO:0000256" key="1">
    <source>
        <dbReference type="ARBA" id="ARBA00005532"/>
    </source>
</evidence>